<comment type="cofactor">
    <cofactor evidence="1">
        <name>Mg(2+)</name>
        <dbReference type="ChEBI" id="CHEBI:18420"/>
    </cofactor>
</comment>
<sequence>MSGADGRARRVMHVWLPSLATDRLSIERVRELRRQRSGAAFSELLAQVRAEPLATVMPASGGRSIDALNESARAAGLSVGLSLADARAQFPELQSDPSDPVADQETLVAIGRAVDRYTPFVGLAPPSGLFLDISGCAHLFGGEEALRADILKRLSAWGYEVKAAIADSPAVAWAVARHGEMGIIPPRQSREAVASLPVEALRIAPDMASMLRRLGLKTVDAVLCQPRRPLLERLGPWLTRRIDQIEERESEPITPLTPTAPFVAEHNFADPIAHLEAIEGALRHLAERLSRALEQRGEGARRLLLRLFHADGAVREVRVGASRPLADPDRIRELLAPRLAMLSARIEADSGIDLIRLHAEETGPLDPEQGDFQQEKVAFADIARLVDVLSERLGADAVQCFVPVDTHQPGKAYLRRPAREWLEKGRREAGSQPMPASLASERLPPLRPIKVFTPPEPMETLASVPDGPPIRFTWRRVSYHVAAAEGPERIAPPWWEGGETCDYYRVEDIEGHRFWIFRQGLYGEAQQPRWFMHGLFA</sequence>
<feature type="domain" description="UmuC" evidence="7">
    <location>
        <begin position="61"/>
        <end position="175"/>
    </location>
</feature>
<dbReference type="PANTHER" id="PTHR35369">
    <property type="entry name" value="BLR3025 PROTEIN-RELATED"/>
    <property type="match status" value="1"/>
</dbReference>
<comment type="caution">
    <text evidence="9">The sequence shown here is derived from an EMBL/GenBank/DDBJ whole genome shotgun (WGS) entry which is preliminary data.</text>
</comment>
<dbReference type="PANTHER" id="PTHR35369:SF2">
    <property type="entry name" value="BLR3025 PROTEIN"/>
    <property type="match status" value="1"/>
</dbReference>
<dbReference type="SUPFAM" id="SSF56672">
    <property type="entry name" value="DNA/RNA polymerases"/>
    <property type="match status" value="1"/>
</dbReference>
<accession>A0A934ISE7</accession>
<evidence type="ECO:0000313" key="9">
    <source>
        <dbReference type="EMBL" id="MBJ3777921.1"/>
    </source>
</evidence>
<organism evidence="9 10">
    <name type="scientific">Acuticoccus mangrovi</name>
    <dbReference type="NCBI Taxonomy" id="2796142"/>
    <lineage>
        <taxon>Bacteria</taxon>
        <taxon>Pseudomonadati</taxon>
        <taxon>Pseudomonadota</taxon>
        <taxon>Alphaproteobacteria</taxon>
        <taxon>Hyphomicrobiales</taxon>
        <taxon>Amorphaceae</taxon>
        <taxon>Acuticoccus</taxon>
    </lineage>
</organism>
<comment type="catalytic activity">
    <reaction evidence="6">
        <text>DNA(n) + a 2'-deoxyribonucleoside 5'-triphosphate = DNA(n+1) + diphosphate</text>
        <dbReference type="Rhea" id="RHEA:22508"/>
        <dbReference type="Rhea" id="RHEA-COMP:17339"/>
        <dbReference type="Rhea" id="RHEA-COMP:17340"/>
        <dbReference type="ChEBI" id="CHEBI:33019"/>
        <dbReference type="ChEBI" id="CHEBI:61560"/>
        <dbReference type="ChEBI" id="CHEBI:173112"/>
        <dbReference type="EC" id="2.7.7.7"/>
    </reaction>
</comment>
<reference evidence="9" key="1">
    <citation type="submission" date="2020-12" db="EMBL/GenBank/DDBJ databases">
        <title>Bacterial taxonomy.</title>
        <authorList>
            <person name="Pan X."/>
        </authorList>
    </citation>
    <scope>NUCLEOTIDE SEQUENCE</scope>
    <source>
        <strain evidence="9">B2012</strain>
    </source>
</reference>
<evidence type="ECO:0000256" key="5">
    <source>
        <dbReference type="ARBA" id="ARBA00025589"/>
    </source>
</evidence>
<dbReference type="EC" id="2.7.7.7" evidence="3"/>
<evidence type="ECO:0000256" key="2">
    <source>
        <dbReference type="ARBA" id="ARBA00011245"/>
    </source>
</evidence>
<dbReference type="GO" id="GO:0006281">
    <property type="term" value="P:DNA repair"/>
    <property type="evidence" value="ECO:0007669"/>
    <property type="project" value="InterPro"/>
</dbReference>
<feature type="domain" description="DNA polymerase Y-family little finger" evidence="8">
    <location>
        <begin position="263"/>
        <end position="370"/>
    </location>
</feature>
<dbReference type="Pfam" id="PF00817">
    <property type="entry name" value="IMS"/>
    <property type="match status" value="1"/>
</dbReference>
<name>A0A934ISE7_9HYPH</name>
<protein>
    <recommendedName>
        <fullName evidence="3">DNA-directed DNA polymerase</fullName>
        <ecNumber evidence="3">2.7.7.7</ecNumber>
    </recommendedName>
</protein>
<evidence type="ECO:0000313" key="10">
    <source>
        <dbReference type="Proteomes" id="UP000609531"/>
    </source>
</evidence>
<dbReference type="InterPro" id="IPR017961">
    <property type="entry name" value="DNA_pol_Y-fam_little_finger"/>
</dbReference>
<dbReference type="InterPro" id="IPR043502">
    <property type="entry name" value="DNA/RNA_pol_sf"/>
</dbReference>
<evidence type="ECO:0000259" key="8">
    <source>
        <dbReference type="Pfam" id="PF11799"/>
    </source>
</evidence>
<evidence type="ECO:0000256" key="6">
    <source>
        <dbReference type="ARBA" id="ARBA00049244"/>
    </source>
</evidence>
<dbReference type="InterPro" id="IPR050356">
    <property type="entry name" value="SulA_CellDiv_inhibitor"/>
</dbReference>
<dbReference type="Proteomes" id="UP000609531">
    <property type="component" value="Unassembled WGS sequence"/>
</dbReference>
<comment type="function">
    <text evidence="5">Poorly processive, error-prone DNA polymerase involved in untargeted mutagenesis. Copies undamaged DNA at stalled replication forks, which arise in vivo from mismatched or misaligned primer ends. These misaligned primers can be extended by PolIV. Exhibits no 3'-5' exonuclease (proofreading) activity. May be involved in translesional synthesis, in conjunction with the beta clamp from PolIII.</text>
</comment>
<gene>
    <name evidence="9" type="ORF">JCR33_19625</name>
</gene>
<dbReference type="Pfam" id="PF11799">
    <property type="entry name" value="IMS_C"/>
    <property type="match status" value="1"/>
</dbReference>
<comment type="subunit">
    <text evidence="2">Monomer.</text>
</comment>
<dbReference type="RefSeq" id="WP_198883823.1">
    <property type="nucleotide sequence ID" value="NZ_JAEKJA010000021.1"/>
</dbReference>
<evidence type="ECO:0000259" key="7">
    <source>
        <dbReference type="Pfam" id="PF00817"/>
    </source>
</evidence>
<evidence type="ECO:0000256" key="3">
    <source>
        <dbReference type="ARBA" id="ARBA00012417"/>
    </source>
</evidence>
<evidence type="ECO:0000256" key="1">
    <source>
        <dbReference type="ARBA" id="ARBA00001946"/>
    </source>
</evidence>
<evidence type="ECO:0000256" key="4">
    <source>
        <dbReference type="ARBA" id="ARBA00022763"/>
    </source>
</evidence>
<dbReference type="GO" id="GO:0003684">
    <property type="term" value="F:damaged DNA binding"/>
    <property type="evidence" value="ECO:0007669"/>
    <property type="project" value="InterPro"/>
</dbReference>
<keyword evidence="10" id="KW-1185">Reference proteome</keyword>
<dbReference type="EMBL" id="JAEKJA010000021">
    <property type="protein sequence ID" value="MBJ3777921.1"/>
    <property type="molecule type" value="Genomic_DNA"/>
</dbReference>
<dbReference type="CDD" id="cd03468">
    <property type="entry name" value="PolY_like"/>
    <property type="match status" value="1"/>
</dbReference>
<dbReference type="AlphaFoldDB" id="A0A934ISE7"/>
<keyword evidence="4" id="KW-0227">DNA damage</keyword>
<dbReference type="InterPro" id="IPR001126">
    <property type="entry name" value="UmuC"/>
</dbReference>
<proteinExistence type="predicted"/>